<sequence>MFTNEIVPITLCLFMYRRANLNSIIGTFSPTTSSAVFITPEPFISIESNFKVRNSSMQSTAASLLVADKVSREEQNINTIQITYSSADGIGIGGAHPWREAS</sequence>
<name>A0ACC3NAC9_9PEZI</name>
<protein>
    <submittedName>
        <fullName evidence="1">Uncharacterized protein</fullName>
    </submittedName>
</protein>
<organism evidence="1 2">
    <name type="scientific">Vermiconidia calcicola</name>
    <dbReference type="NCBI Taxonomy" id="1690605"/>
    <lineage>
        <taxon>Eukaryota</taxon>
        <taxon>Fungi</taxon>
        <taxon>Dikarya</taxon>
        <taxon>Ascomycota</taxon>
        <taxon>Pezizomycotina</taxon>
        <taxon>Dothideomycetes</taxon>
        <taxon>Dothideomycetidae</taxon>
        <taxon>Mycosphaerellales</taxon>
        <taxon>Extremaceae</taxon>
        <taxon>Vermiconidia</taxon>
    </lineage>
</organism>
<evidence type="ECO:0000313" key="1">
    <source>
        <dbReference type="EMBL" id="KAK3712695.1"/>
    </source>
</evidence>
<accession>A0ACC3NAC9</accession>
<dbReference type="Proteomes" id="UP001281147">
    <property type="component" value="Unassembled WGS sequence"/>
</dbReference>
<proteinExistence type="predicted"/>
<reference evidence="1" key="1">
    <citation type="submission" date="2023-07" db="EMBL/GenBank/DDBJ databases">
        <title>Black Yeasts Isolated from many extreme environments.</title>
        <authorList>
            <person name="Coleine C."/>
            <person name="Stajich J.E."/>
            <person name="Selbmann L."/>
        </authorList>
    </citation>
    <scope>NUCLEOTIDE SEQUENCE</scope>
    <source>
        <strain evidence="1">CCFEE 5714</strain>
    </source>
</reference>
<keyword evidence="2" id="KW-1185">Reference proteome</keyword>
<evidence type="ECO:0000313" key="2">
    <source>
        <dbReference type="Proteomes" id="UP001281147"/>
    </source>
</evidence>
<dbReference type="EMBL" id="JAUTXU010000068">
    <property type="protein sequence ID" value="KAK3712695.1"/>
    <property type="molecule type" value="Genomic_DNA"/>
</dbReference>
<gene>
    <name evidence="1" type="ORF">LTR37_008959</name>
</gene>
<comment type="caution">
    <text evidence="1">The sequence shown here is derived from an EMBL/GenBank/DDBJ whole genome shotgun (WGS) entry which is preliminary data.</text>
</comment>